<evidence type="ECO:0000313" key="7">
    <source>
        <dbReference type="Proteomes" id="UP000274504"/>
    </source>
</evidence>
<keyword evidence="8" id="KW-1185">Reference proteome</keyword>
<dbReference type="EMBL" id="CABIJS010000011">
    <property type="protein sequence ID" value="VUZ39286.1"/>
    <property type="molecule type" value="Genomic_DNA"/>
</dbReference>
<feature type="domain" description="Kinesin motor" evidence="4">
    <location>
        <begin position="1"/>
        <end position="110"/>
    </location>
</feature>
<dbReference type="GO" id="GO:0003777">
    <property type="term" value="F:microtubule motor activity"/>
    <property type="evidence" value="ECO:0007669"/>
    <property type="project" value="InterPro"/>
</dbReference>
<dbReference type="InterPro" id="IPR027417">
    <property type="entry name" value="P-loop_NTPase"/>
</dbReference>
<dbReference type="PANTHER" id="PTHR47117:SF1">
    <property type="entry name" value="STAR-RELATED LIPID TRANSFER PROTEIN 9"/>
    <property type="match status" value="1"/>
</dbReference>
<evidence type="ECO:0000313" key="5">
    <source>
        <dbReference type="EMBL" id="VDL28491.1"/>
    </source>
</evidence>
<dbReference type="PANTHER" id="PTHR47117">
    <property type="entry name" value="STAR-RELATED LIPID TRANSFER PROTEIN 9"/>
    <property type="match status" value="1"/>
</dbReference>
<comment type="caution">
    <text evidence="3">Lacks conserved residue(s) required for the propagation of feature annotation.</text>
</comment>
<dbReference type="SUPFAM" id="SSF52540">
    <property type="entry name" value="P-loop containing nucleoside triphosphate hydrolases"/>
    <property type="match status" value="1"/>
</dbReference>
<dbReference type="Proteomes" id="UP000321570">
    <property type="component" value="Unassembled WGS sequence"/>
</dbReference>
<accession>A0A0R3SEI5</accession>
<evidence type="ECO:0000256" key="3">
    <source>
        <dbReference type="PROSITE-ProRule" id="PRU00283"/>
    </source>
</evidence>
<dbReference type="InterPro" id="IPR036961">
    <property type="entry name" value="Kinesin_motor_dom_sf"/>
</dbReference>
<reference evidence="5 7" key="2">
    <citation type="submission" date="2018-11" db="EMBL/GenBank/DDBJ databases">
        <authorList>
            <consortium name="Pathogen Informatics"/>
        </authorList>
    </citation>
    <scope>NUCLEOTIDE SEQUENCE [LARGE SCALE GENOMIC DNA]</scope>
</reference>
<dbReference type="Pfam" id="PF00225">
    <property type="entry name" value="Kinesin"/>
    <property type="match status" value="1"/>
</dbReference>
<evidence type="ECO:0000313" key="6">
    <source>
        <dbReference type="EMBL" id="VUZ39286.1"/>
    </source>
</evidence>
<dbReference type="Gene3D" id="3.40.850.10">
    <property type="entry name" value="Kinesin motor domain"/>
    <property type="match status" value="1"/>
</dbReference>
<sequence>MTGTGKTYTIFGTKSSPGLVSQCCKTLFDYAVSEVPSKTSFEVSFYEIYNEHVYDLLAYSGDQENQEKSGLRVREHPRNGPYVENLTKHAIANSDEVQRLIDRGIASRQV</sequence>
<dbReference type="Proteomes" id="UP000274504">
    <property type="component" value="Unassembled WGS sequence"/>
</dbReference>
<dbReference type="GO" id="GO:0008017">
    <property type="term" value="F:microtubule binding"/>
    <property type="evidence" value="ECO:0007669"/>
    <property type="project" value="InterPro"/>
</dbReference>
<evidence type="ECO:0000256" key="1">
    <source>
        <dbReference type="ARBA" id="ARBA00022741"/>
    </source>
</evidence>
<dbReference type="AlphaFoldDB" id="A0A0R3SEI5"/>
<dbReference type="GO" id="GO:0007018">
    <property type="term" value="P:microtubule-based movement"/>
    <property type="evidence" value="ECO:0007669"/>
    <property type="project" value="InterPro"/>
</dbReference>
<dbReference type="STRING" id="6216.A0A0R3SEI5"/>
<keyword evidence="2" id="KW-0067">ATP-binding</keyword>
<reference evidence="6 8" key="3">
    <citation type="submission" date="2019-07" db="EMBL/GenBank/DDBJ databases">
        <authorList>
            <person name="Jastrzebski P J."/>
            <person name="Paukszto L."/>
            <person name="Jastrzebski P J."/>
        </authorList>
    </citation>
    <scope>NUCLEOTIDE SEQUENCE [LARGE SCALE GENOMIC DNA]</scope>
    <source>
        <strain evidence="6 8">WMS-il1</strain>
    </source>
</reference>
<evidence type="ECO:0000313" key="9">
    <source>
        <dbReference type="WBParaSite" id="HDID_0000318101-mRNA-1"/>
    </source>
</evidence>
<protein>
    <submittedName>
        <fullName evidence="9">Kinesin motor domain-containing protein</fullName>
    </submittedName>
</protein>
<dbReference type="InterPro" id="IPR001752">
    <property type="entry name" value="Kinesin_motor_dom"/>
</dbReference>
<dbReference type="WBParaSite" id="HDID_0000318101-mRNA-1">
    <property type="protein sequence ID" value="HDID_0000318101-mRNA-1"/>
    <property type="gene ID" value="HDID_0000318101"/>
</dbReference>
<proteinExistence type="inferred from homology"/>
<gene>
    <name evidence="5" type="ORF">HDID_LOCUS3179</name>
    <name evidence="6" type="ORF">WMSIL1_LOCUS624</name>
</gene>
<dbReference type="EMBL" id="UYSG01000913">
    <property type="protein sequence ID" value="VDL28491.1"/>
    <property type="molecule type" value="Genomic_DNA"/>
</dbReference>
<dbReference type="PROSITE" id="PS50067">
    <property type="entry name" value="KINESIN_MOTOR_2"/>
    <property type="match status" value="1"/>
</dbReference>
<evidence type="ECO:0000313" key="8">
    <source>
        <dbReference type="Proteomes" id="UP000321570"/>
    </source>
</evidence>
<reference evidence="9" key="1">
    <citation type="submission" date="2017-02" db="UniProtKB">
        <authorList>
            <consortium name="WormBaseParasite"/>
        </authorList>
    </citation>
    <scope>IDENTIFICATION</scope>
</reference>
<name>A0A0R3SEI5_HYMDI</name>
<evidence type="ECO:0000256" key="2">
    <source>
        <dbReference type="ARBA" id="ARBA00022840"/>
    </source>
</evidence>
<keyword evidence="1" id="KW-0547">Nucleotide-binding</keyword>
<dbReference type="GO" id="GO:0005524">
    <property type="term" value="F:ATP binding"/>
    <property type="evidence" value="ECO:0007669"/>
    <property type="project" value="UniProtKB-KW"/>
</dbReference>
<comment type="similarity">
    <text evidence="3">Belongs to the TRAFAC class myosin-kinesin ATPase superfamily. Kinesin family.</text>
</comment>
<organism evidence="9">
    <name type="scientific">Hymenolepis diminuta</name>
    <name type="common">Rat tapeworm</name>
    <dbReference type="NCBI Taxonomy" id="6216"/>
    <lineage>
        <taxon>Eukaryota</taxon>
        <taxon>Metazoa</taxon>
        <taxon>Spiralia</taxon>
        <taxon>Lophotrochozoa</taxon>
        <taxon>Platyhelminthes</taxon>
        <taxon>Cestoda</taxon>
        <taxon>Eucestoda</taxon>
        <taxon>Cyclophyllidea</taxon>
        <taxon>Hymenolepididae</taxon>
        <taxon>Hymenolepis</taxon>
    </lineage>
</organism>
<evidence type="ECO:0000259" key="4">
    <source>
        <dbReference type="PROSITE" id="PS50067"/>
    </source>
</evidence>
<dbReference type="OrthoDB" id="3176171at2759"/>